<evidence type="ECO:0000313" key="3">
    <source>
        <dbReference type="Proteomes" id="UP000215914"/>
    </source>
</evidence>
<comment type="caution">
    <text evidence="2">The sequence shown here is derived from an EMBL/GenBank/DDBJ whole genome shotgun (WGS) entry which is preliminary data.</text>
</comment>
<organism evidence="2 3">
    <name type="scientific">Helianthus annuus</name>
    <name type="common">Common sunflower</name>
    <dbReference type="NCBI Taxonomy" id="4232"/>
    <lineage>
        <taxon>Eukaryota</taxon>
        <taxon>Viridiplantae</taxon>
        <taxon>Streptophyta</taxon>
        <taxon>Embryophyta</taxon>
        <taxon>Tracheophyta</taxon>
        <taxon>Spermatophyta</taxon>
        <taxon>Magnoliopsida</taxon>
        <taxon>eudicotyledons</taxon>
        <taxon>Gunneridae</taxon>
        <taxon>Pentapetalae</taxon>
        <taxon>asterids</taxon>
        <taxon>campanulids</taxon>
        <taxon>Asterales</taxon>
        <taxon>Asteraceae</taxon>
        <taxon>Asteroideae</taxon>
        <taxon>Heliantheae alliance</taxon>
        <taxon>Heliantheae</taxon>
        <taxon>Helianthus</taxon>
    </lineage>
</organism>
<evidence type="ECO:0000313" key="2">
    <source>
        <dbReference type="EMBL" id="KAF5819611.1"/>
    </source>
</evidence>
<dbReference type="InterPro" id="IPR045074">
    <property type="entry name" value="GST_C_Tau"/>
</dbReference>
<dbReference type="InterPro" id="IPR004046">
    <property type="entry name" value="GST_C"/>
</dbReference>
<dbReference type="InterPro" id="IPR010987">
    <property type="entry name" value="Glutathione-S-Trfase_C-like"/>
</dbReference>
<dbReference type="PROSITE" id="PS50405">
    <property type="entry name" value="GST_CTER"/>
    <property type="match status" value="1"/>
</dbReference>
<name>A0A9K3JPW8_HELAN</name>
<proteinExistence type="predicted"/>
<dbReference type="GO" id="GO:0004364">
    <property type="term" value="F:glutathione transferase activity"/>
    <property type="evidence" value="ECO:0007669"/>
    <property type="project" value="UniProtKB-EC"/>
</dbReference>
<reference evidence="2" key="2">
    <citation type="submission" date="2020-06" db="EMBL/GenBank/DDBJ databases">
        <title>Helianthus annuus Genome sequencing and assembly Release 2.</title>
        <authorList>
            <person name="Gouzy J."/>
            <person name="Langlade N."/>
            <person name="Munos S."/>
        </authorList>
    </citation>
    <scope>NUCLEOTIDE SEQUENCE</scope>
    <source>
        <tissue evidence="2">Leaves</tissue>
    </source>
</reference>
<gene>
    <name evidence="2" type="ORF">HanXRQr2_Chr02g0079571</name>
</gene>
<sequence>MIIRMLRITPDQKENAAKEAREILKTLESCLNPNKPFNGGQNLSFMDIAIVWVGYYAQMLEKMLHVILLDDENTPLLNMWFRYVLDLQVIKECLPPFDKLVAHYTDFHERHMTAH</sequence>
<dbReference type="Proteomes" id="UP000215914">
    <property type="component" value="Unassembled WGS sequence"/>
</dbReference>
<evidence type="ECO:0000259" key="1">
    <source>
        <dbReference type="PROSITE" id="PS50405"/>
    </source>
</evidence>
<dbReference type="EC" id="2.5.1.18" evidence="2"/>
<dbReference type="Pfam" id="PF00043">
    <property type="entry name" value="GST_C"/>
    <property type="match status" value="1"/>
</dbReference>
<keyword evidence="3" id="KW-1185">Reference proteome</keyword>
<dbReference type="Gene3D" id="1.20.1050.10">
    <property type="match status" value="1"/>
</dbReference>
<reference evidence="2" key="1">
    <citation type="journal article" date="2017" name="Nature">
        <title>The sunflower genome provides insights into oil metabolism, flowering and Asterid evolution.</title>
        <authorList>
            <person name="Badouin H."/>
            <person name="Gouzy J."/>
            <person name="Grassa C.J."/>
            <person name="Murat F."/>
            <person name="Staton S.E."/>
            <person name="Cottret L."/>
            <person name="Lelandais-Briere C."/>
            <person name="Owens G.L."/>
            <person name="Carrere S."/>
            <person name="Mayjonade B."/>
            <person name="Legrand L."/>
            <person name="Gill N."/>
            <person name="Kane N.C."/>
            <person name="Bowers J.E."/>
            <person name="Hubner S."/>
            <person name="Bellec A."/>
            <person name="Berard A."/>
            <person name="Berges H."/>
            <person name="Blanchet N."/>
            <person name="Boniface M.C."/>
            <person name="Brunel D."/>
            <person name="Catrice O."/>
            <person name="Chaidir N."/>
            <person name="Claudel C."/>
            <person name="Donnadieu C."/>
            <person name="Faraut T."/>
            <person name="Fievet G."/>
            <person name="Helmstetter N."/>
            <person name="King M."/>
            <person name="Knapp S.J."/>
            <person name="Lai Z."/>
            <person name="Le Paslier M.C."/>
            <person name="Lippi Y."/>
            <person name="Lorenzon L."/>
            <person name="Mandel J.R."/>
            <person name="Marage G."/>
            <person name="Marchand G."/>
            <person name="Marquand E."/>
            <person name="Bret-Mestries E."/>
            <person name="Morien E."/>
            <person name="Nambeesan S."/>
            <person name="Nguyen T."/>
            <person name="Pegot-Espagnet P."/>
            <person name="Pouilly N."/>
            <person name="Raftis F."/>
            <person name="Sallet E."/>
            <person name="Schiex T."/>
            <person name="Thomas J."/>
            <person name="Vandecasteele C."/>
            <person name="Vares D."/>
            <person name="Vear F."/>
            <person name="Vautrin S."/>
            <person name="Crespi M."/>
            <person name="Mangin B."/>
            <person name="Burke J.M."/>
            <person name="Salse J."/>
            <person name="Munos S."/>
            <person name="Vincourt P."/>
            <person name="Rieseberg L.H."/>
            <person name="Langlade N.B."/>
        </authorList>
    </citation>
    <scope>NUCLEOTIDE SEQUENCE</scope>
    <source>
        <tissue evidence="2">Leaves</tissue>
    </source>
</reference>
<dbReference type="CDD" id="cd03185">
    <property type="entry name" value="GST_C_Tau"/>
    <property type="match status" value="1"/>
</dbReference>
<feature type="domain" description="GST C-terminal" evidence="1">
    <location>
        <begin position="1"/>
        <end position="107"/>
    </location>
</feature>
<protein>
    <submittedName>
        <fullName evidence="2">Glutathione transferase</fullName>
        <ecNumber evidence="2">2.5.1.18</ecNumber>
    </submittedName>
</protein>
<dbReference type="SUPFAM" id="SSF47616">
    <property type="entry name" value="GST C-terminal domain-like"/>
    <property type="match status" value="1"/>
</dbReference>
<keyword evidence="2" id="KW-0808">Transferase</keyword>
<dbReference type="AlphaFoldDB" id="A0A9K3JPW8"/>
<dbReference type="InterPro" id="IPR036282">
    <property type="entry name" value="Glutathione-S-Trfase_C_sf"/>
</dbReference>
<dbReference type="Gramene" id="mRNA:HanXRQr2_Chr02g0079571">
    <property type="protein sequence ID" value="CDS:HanXRQr2_Chr02g0079571.1"/>
    <property type="gene ID" value="HanXRQr2_Chr02g0079571"/>
</dbReference>
<dbReference type="GO" id="GO:0006749">
    <property type="term" value="P:glutathione metabolic process"/>
    <property type="evidence" value="ECO:0007669"/>
    <property type="project" value="InterPro"/>
</dbReference>
<dbReference type="EMBL" id="MNCJ02000317">
    <property type="protein sequence ID" value="KAF5819611.1"/>
    <property type="molecule type" value="Genomic_DNA"/>
</dbReference>
<accession>A0A9K3JPW8</accession>